<dbReference type="EMBL" id="JAQQWE010000007">
    <property type="protein sequence ID" value="KAK7946050.1"/>
    <property type="molecule type" value="Genomic_DNA"/>
</dbReference>
<evidence type="ECO:0000256" key="3">
    <source>
        <dbReference type="ARBA" id="ARBA00023002"/>
    </source>
</evidence>
<evidence type="ECO:0000256" key="1">
    <source>
        <dbReference type="ARBA" id="ARBA00006484"/>
    </source>
</evidence>
<evidence type="ECO:0000256" key="2">
    <source>
        <dbReference type="ARBA" id="ARBA00022857"/>
    </source>
</evidence>
<comment type="caution">
    <text evidence="4">The sequence shown here is derived from an EMBL/GenBank/DDBJ whole genome shotgun (WGS) entry which is preliminary data.</text>
</comment>
<dbReference type="PRINTS" id="PR00081">
    <property type="entry name" value="GDHRDH"/>
</dbReference>
<organism evidence="4 5">
    <name type="scientific">Apiospora aurea</name>
    <dbReference type="NCBI Taxonomy" id="335848"/>
    <lineage>
        <taxon>Eukaryota</taxon>
        <taxon>Fungi</taxon>
        <taxon>Dikarya</taxon>
        <taxon>Ascomycota</taxon>
        <taxon>Pezizomycotina</taxon>
        <taxon>Sordariomycetes</taxon>
        <taxon>Xylariomycetidae</taxon>
        <taxon>Amphisphaeriales</taxon>
        <taxon>Apiosporaceae</taxon>
        <taxon>Apiospora</taxon>
    </lineage>
</organism>
<dbReference type="PANTHER" id="PTHR43639:SF1">
    <property type="entry name" value="SHORT-CHAIN DEHYDROGENASE_REDUCTASE FAMILY PROTEIN"/>
    <property type="match status" value="1"/>
</dbReference>
<evidence type="ECO:0000313" key="4">
    <source>
        <dbReference type="EMBL" id="KAK7946050.1"/>
    </source>
</evidence>
<dbReference type="Gene3D" id="3.40.50.720">
    <property type="entry name" value="NAD(P)-binding Rossmann-like Domain"/>
    <property type="match status" value="1"/>
</dbReference>
<dbReference type="PRINTS" id="PR00080">
    <property type="entry name" value="SDRFAMILY"/>
</dbReference>
<dbReference type="InterPro" id="IPR002347">
    <property type="entry name" value="SDR_fam"/>
</dbReference>
<name>A0ABR1Q212_9PEZI</name>
<reference evidence="4 5" key="1">
    <citation type="submission" date="2023-01" db="EMBL/GenBank/DDBJ databases">
        <title>Analysis of 21 Apiospora genomes using comparative genomics revels a genus with tremendous synthesis potential of carbohydrate active enzymes and secondary metabolites.</title>
        <authorList>
            <person name="Sorensen T."/>
        </authorList>
    </citation>
    <scope>NUCLEOTIDE SEQUENCE [LARGE SCALE GENOMIC DNA]</scope>
    <source>
        <strain evidence="4 5">CBS 24483</strain>
    </source>
</reference>
<dbReference type="RefSeq" id="XP_066696084.1">
    <property type="nucleotide sequence ID" value="XM_066846593.1"/>
</dbReference>
<dbReference type="GeneID" id="92079655"/>
<dbReference type="SUPFAM" id="SSF51735">
    <property type="entry name" value="NAD(P)-binding Rossmann-fold domains"/>
    <property type="match status" value="1"/>
</dbReference>
<dbReference type="Proteomes" id="UP001391051">
    <property type="component" value="Unassembled WGS sequence"/>
</dbReference>
<accession>A0ABR1Q212</accession>
<keyword evidence="3" id="KW-0560">Oxidoreductase</keyword>
<dbReference type="Pfam" id="PF13561">
    <property type="entry name" value="adh_short_C2"/>
    <property type="match status" value="1"/>
</dbReference>
<keyword evidence="2" id="KW-0521">NADP</keyword>
<sequence>MRLSDQVVLVTGSSRGLGAAIARAFAAEGARVVINYKQNRELAEALAADMKPDGIALQADVTDPAQVEAMFRKAEEHFGQPVHTVVNNALPFFEFNGDARPKLGDVTWSAFDQQLQGVVRGALNTTQAALPGFSCLPNQSGSGGGGGGGGRIINIGSNLVANPVVPYQDYTAAKGALLAFTRTCAAELGPRGVTCNMVSGGLLRTTDASRATPDAVFAQVAAAAPLRSVATPQQVAGAVLFFASPWASAATGQNLNVDCGLVMT</sequence>
<dbReference type="NCBIfam" id="NF006393">
    <property type="entry name" value="PRK08642.1"/>
    <property type="match status" value="1"/>
</dbReference>
<dbReference type="PANTHER" id="PTHR43639">
    <property type="entry name" value="OXIDOREDUCTASE, SHORT-CHAIN DEHYDROGENASE/REDUCTASE FAMILY (AFU_ORTHOLOGUE AFUA_5G02870)"/>
    <property type="match status" value="1"/>
</dbReference>
<evidence type="ECO:0000313" key="5">
    <source>
        <dbReference type="Proteomes" id="UP001391051"/>
    </source>
</evidence>
<dbReference type="InterPro" id="IPR036291">
    <property type="entry name" value="NAD(P)-bd_dom_sf"/>
</dbReference>
<comment type="similarity">
    <text evidence="1">Belongs to the short-chain dehydrogenases/reductases (SDR) family.</text>
</comment>
<gene>
    <name evidence="4" type="ORF">PG986_010371</name>
</gene>
<protein>
    <submittedName>
        <fullName evidence="4">Pyridoxal 4-dehydrogenase</fullName>
    </submittedName>
</protein>
<keyword evidence="5" id="KW-1185">Reference proteome</keyword>
<proteinExistence type="inferred from homology"/>